<feature type="domain" description="Formamidopyrimidine-DNA glycosylase catalytic" evidence="15">
    <location>
        <begin position="2"/>
        <end position="99"/>
    </location>
</feature>
<evidence type="ECO:0000256" key="1">
    <source>
        <dbReference type="ARBA" id="ARBA00009409"/>
    </source>
</evidence>
<evidence type="ECO:0000256" key="10">
    <source>
        <dbReference type="ARBA" id="ARBA00023239"/>
    </source>
</evidence>
<dbReference type="GO" id="GO:0003684">
    <property type="term" value="F:damaged DNA binding"/>
    <property type="evidence" value="ECO:0007669"/>
    <property type="project" value="InterPro"/>
</dbReference>
<dbReference type="InterPro" id="IPR012319">
    <property type="entry name" value="FPG_cat"/>
</dbReference>
<keyword evidence="9" id="KW-0234">DNA repair</keyword>
<dbReference type="Proteomes" id="UP000274909">
    <property type="component" value="Unassembled WGS sequence"/>
</dbReference>
<dbReference type="PANTHER" id="PTHR42697">
    <property type="entry name" value="ENDONUCLEASE 8"/>
    <property type="match status" value="1"/>
</dbReference>
<dbReference type="Gene3D" id="1.10.8.50">
    <property type="match status" value="1"/>
</dbReference>
<dbReference type="GO" id="GO:0006284">
    <property type="term" value="P:base-excision repair"/>
    <property type="evidence" value="ECO:0007669"/>
    <property type="project" value="InterPro"/>
</dbReference>
<keyword evidence="8" id="KW-0238">DNA-binding</keyword>
<evidence type="ECO:0000313" key="16">
    <source>
        <dbReference type="EMBL" id="RUR03232.1"/>
    </source>
</evidence>
<dbReference type="Gene3D" id="3.20.190.10">
    <property type="entry name" value="MutM-like, N-terminal"/>
    <property type="match status" value="1"/>
</dbReference>
<dbReference type="PANTHER" id="PTHR42697:SF1">
    <property type="entry name" value="ENDONUCLEASE 8"/>
    <property type="match status" value="1"/>
</dbReference>
<evidence type="ECO:0000256" key="5">
    <source>
        <dbReference type="ARBA" id="ARBA00022771"/>
    </source>
</evidence>
<dbReference type="SUPFAM" id="SSF46946">
    <property type="entry name" value="S13-like H2TH domain"/>
    <property type="match status" value="1"/>
</dbReference>
<dbReference type="PROSITE" id="PS51068">
    <property type="entry name" value="FPG_CAT"/>
    <property type="match status" value="1"/>
</dbReference>
<sequence>MPEGDSVYRLAKRLREPLDGRAVASGELRSGAAAGTRLDGWTVLGHDTHGKHLLTRFDSGFTLRTHLKMQGSWSVTAAGKRVPRAIEPEVRIRMRMDSGRTAWGVDVPVVDLLPTRDEHLAIGHLGPDPLRADWDADEATRRLESRPERPVAAALLDQRNVAGFGNLWANELCFLRGIDPVTPIGAIDVPALLAVGARALTVSATVPNMYQTTTGSTRRGERHWVSGRAGRPCLRCGTTIRVRAEVPGDPERRRTWWCPSCQPLRGESEG</sequence>
<evidence type="ECO:0000256" key="12">
    <source>
        <dbReference type="ARBA" id="ARBA00023295"/>
    </source>
</evidence>
<dbReference type="EMBL" id="RZGZ01000001">
    <property type="protein sequence ID" value="RUR03232.1"/>
    <property type="molecule type" value="Genomic_DNA"/>
</dbReference>
<dbReference type="SUPFAM" id="SSF81624">
    <property type="entry name" value="N-terminal domain of MutM-like DNA repair proteins"/>
    <property type="match status" value="1"/>
</dbReference>
<organism evidence="16 17">
    <name type="scientific">Labedella endophytica</name>
    <dbReference type="NCBI Taxonomy" id="1523160"/>
    <lineage>
        <taxon>Bacteria</taxon>
        <taxon>Bacillati</taxon>
        <taxon>Actinomycetota</taxon>
        <taxon>Actinomycetes</taxon>
        <taxon>Micrococcales</taxon>
        <taxon>Microbacteriaceae</taxon>
        <taxon>Labedella</taxon>
    </lineage>
</organism>
<protein>
    <recommendedName>
        <fullName evidence="2">DNA-(apurinic or apyrimidinic site) lyase</fullName>
        <ecNumber evidence="2">4.2.99.18</ecNumber>
    </recommendedName>
</protein>
<evidence type="ECO:0000256" key="4">
    <source>
        <dbReference type="ARBA" id="ARBA00022763"/>
    </source>
</evidence>
<feature type="domain" description="FPG-type" evidence="14">
    <location>
        <begin position="224"/>
        <end position="263"/>
    </location>
</feature>
<evidence type="ECO:0000256" key="2">
    <source>
        <dbReference type="ARBA" id="ARBA00012720"/>
    </source>
</evidence>
<dbReference type="InterPro" id="IPR000214">
    <property type="entry name" value="Znf_DNA_glyclase/AP_lyase"/>
</dbReference>
<evidence type="ECO:0000259" key="15">
    <source>
        <dbReference type="PROSITE" id="PS51068"/>
    </source>
</evidence>
<dbReference type="RefSeq" id="WP_127046422.1">
    <property type="nucleotide sequence ID" value="NZ_RZGZ01000001.1"/>
</dbReference>
<keyword evidence="12" id="KW-0326">Glycosidase</keyword>
<dbReference type="GO" id="GO:0000703">
    <property type="term" value="F:oxidized pyrimidine nucleobase lesion DNA N-glycosylase activity"/>
    <property type="evidence" value="ECO:0007669"/>
    <property type="project" value="TreeGrafter"/>
</dbReference>
<dbReference type="CDD" id="cd08971">
    <property type="entry name" value="AcNei2_N"/>
    <property type="match status" value="1"/>
</dbReference>
<dbReference type="OrthoDB" id="9800855at2"/>
<dbReference type="Pfam" id="PF01149">
    <property type="entry name" value="Fapy_DNA_glyco"/>
    <property type="match status" value="1"/>
</dbReference>
<comment type="similarity">
    <text evidence="1">Belongs to the FPG family.</text>
</comment>
<reference evidence="16 17" key="1">
    <citation type="submission" date="2018-12" db="EMBL/GenBank/DDBJ databases">
        <authorList>
            <person name="Li F."/>
        </authorList>
    </citation>
    <scope>NUCLEOTIDE SEQUENCE [LARGE SCALE GENOMIC DNA]</scope>
    <source>
        <strain evidence="16 17">EGI 6500705</strain>
    </source>
</reference>
<evidence type="ECO:0000256" key="13">
    <source>
        <dbReference type="PROSITE-ProRule" id="PRU00391"/>
    </source>
</evidence>
<dbReference type="InterPro" id="IPR015886">
    <property type="entry name" value="H2TH_FPG"/>
</dbReference>
<keyword evidence="5 13" id="KW-0863">Zinc-finger</keyword>
<evidence type="ECO:0000256" key="6">
    <source>
        <dbReference type="ARBA" id="ARBA00022801"/>
    </source>
</evidence>
<gene>
    <name evidence="16" type="ORF">ELQ94_01370</name>
</gene>
<evidence type="ECO:0000256" key="3">
    <source>
        <dbReference type="ARBA" id="ARBA00022723"/>
    </source>
</evidence>
<dbReference type="GO" id="GO:0008270">
    <property type="term" value="F:zinc ion binding"/>
    <property type="evidence" value="ECO:0007669"/>
    <property type="project" value="UniProtKB-KW"/>
</dbReference>
<evidence type="ECO:0000256" key="7">
    <source>
        <dbReference type="ARBA" id="ARBA00022833"/>
    </source>
</evidence>
<accession>A0A3S0XQF5</accession>
<dbReference type="InterPro" id="IPR010979">
    <property type="entry name" value="Ribosomal_uS13-like_H2TH"/>
</dbReference>
<name>A0A3S0XQF5_9MICO</name>
<dbReference type="GO" id="GO:0140078">
    <property type="term" value="F:class I DNA-(apurinic or apyrimidinic site) endonuclease activity"/>
    <property type="evidence" value="ECO:0007669"/>
    <property type="project" value="UniProtKB-EC"/>
</dbReference>
<evidence type="ECO:0000256" key="9">
    <source>
        <dbReference type="ARBA" id="ARBA00023204"/>
    </source>
</evidence>
<dbReference type="SMART" id="SM01232">
    <property type="entry name" value="H2TH"/>
    <property type="match status" value="1"/>
</dbReference>
<dbReference type="SMART" id="SM00898">
    <property type="entry name" value="Fapy_DNA_glyco"/>
    <property type="match status" value="1"/>
</dbReference>
<comment type="caution">
    <text evidence="16">The sequence shown here is derived from an EMBL/GenBank/DDBJ whole genome shotgun (WGS) entry which is preliminary data.</text>
</comment>
<keyword evidence="3" id="KW-0479">Metal-binding</keyword>
<dbReference type="PROSITE" id="PS51066">
    <property type="entry name" value="ZF_FPG_2"/>
    <property type="match status" value="1"/>
</dbReference>
<keyword evidence="11" id="KW-0511">Multifunctional enzyme</keyword>
<keyword evidence="6" id="KW-0378">Hydrolase</keyword>
<keyword evidence="4" id="KW-0227">DNA damage</keyword>
<keyword evidence="17" id="KW-1185">Reference proteome</keyword>
<dbReference type="SUPFAM" id="SSF57716">
    <property type="entry name" value="Glucocorticoid receptor-like (DNA-binding domain)"/>
    <property type="match status" value="1"/>
</dbReference>
<dbReference type="InterPro" id="IPR044090">
    <property type="entry name" value="Nei2_N"/>
</dbReference>
<keyword evidence="7" id="KW-0862">Zinc</keyword>
<evidence type="ECO:0000313" key="17">
    <source>
        <dbReference type="Proteomes" id="UP000274909"/>
    </source>
</evidence>
<dbReference type="InterPro" id="IPR035937">
    <property type="entry name" value="FPG_N"/>
</dbReference>
<evidence type="ECO:0000256" key="8">
    <source>
        <dbReference type="ARBA" id="ARBA00023125"/>
    </source>
</evidence>
<dbReference type="AlphaFoldDB" id="A0A3S0XQF5"/>
<evidence type="ECO:0000259" key="14">
    <source>
        <dbReference type="PROSITE" id="PS51066"/>
    </source>
</evidence>
<proteinExistence type="inferred from homology"/>
<dbReference type="EC" id="4.2.99.18" evidence="2"/>
<keyword evidence="10" id="KW-0456">Lyase</keyword>
<dbReference type="Pfam" id="PF06831">
    <property type="entry name" value="H2TH"/>
    <property type="match status" value="1"/>
</dbReference>
<evidence type="ECO:0000256" key="11">
    <source>
        <dbReference type="ARBA" id="ARBA00023268"/>
    </source>
</evidence>